<evidence type="ECO:0008006" key="4">
    <source>
        <dbReference type="Google" id="ProtNLM"/>
    </source>
</evidence>
<gene>
    <name evidence="2" type="ORF">AVEN_194948_1</name>
</gene>
<comment type="caution">
    <text evidence="2">The sequence shown here is derived from an EMBL/GenBank/DDBJ whole genome shotgun (WGS) entry which is preliminary data.</text>
</comment>
<keyword evidence="1" id="KW-0812">Transmembrane</keyword>
<protein>
    <recommendedName>
        <fullName evidence="4">Reverse transcriptase domain-containing protein</fullName>
    </recommendedName>
</protein>
<sequence>MAETNGLRQFLIFLYKGSLLRKRHYIITFFEIVIPILIATIPCIILSKTSTKYNAENYQSSENLGDKFLWVSYSTYLPFDPFYAKLDLRSLEFVYTPMNAITEQFINDSVKMFQRNTRYKDGISFADDLALVSACRVREELENNTNKALDAIANKLRELKLDMSVDKCQGLAFRSNVHYRQSIFNRNPIFKISGQSVKIGNSLKYLGILLDWRLTWSNHILSLHKKIYKMAINFNRFMKANWNIDKHLVKFWYISVIELPLLCGAGVWSGALTVEQINRLHTIQ</sequence>
<proteinExistence type="predicted"/>
<dbReference type="AlphaFoldDB" id="A0A4Y2EVP7"/>
<reference evidence="2 3" key="1">
    <citation type="journal article" date="2019" name="Sci. Rep.">
        <title>Orb-weaving spider Araneus ventricosus genome elucidates the spidroin gene catalogue.</title>
        <authorList>
            <person name="Kono N."/>
            <person name="Nakamura H."/>
            <person name="Ohtoshi R."/>
            <person name="Moran D.A.P."/>
            <person name="Shinohara A."/>
            <person name="Yoshida Y."/>
            <person name="Fujiwara M."/>
            <person name="Mori M."/>
            <person name="Tomita M."/>
            <person name="Arakawa K."/>
        </authorList>
    </citation>
    <scope>NUCLEOTIDE SEQUENCE [LARGE SCALE GENOMIC DNA]</scope>
</reference>
<dbReference type="Proteomes" id="UP000499080">
    <property type="component" value="Unassembled WGS sequence"/>
</dbReference>
<organism evidence="2 3">
    <name type="scientific">Araneus ventricosus</name>
    <name type="common">Orbweaver spider</name>
    <name type="synonym">Epeira ventricosa</name>
    <dbReference type="NCBI Taxonomy" id="182803"/>
    <lineage>
        <taxon>Eukaryota</taxon>
        <taxon>Metazoa</taxon>
        <taxon>Ecdysozoa</taxon>
        <taxon>Arthropoda</taxon>
        <taxon>Chelicerata</taxon>
        <taxon>Arachnida</taxon>
        <taxon>Araneae</taxon>
        <taxon>Araneomorphae</taxon>
        <taxon>Entelegynae</taxon>
        <taxon>Araneoidea</taxon>
        <taxon>Araneidae</taxon>
        <taxon>Araneus</taxon>
    </lineage>
</organism>
<keyword evidence="1" id="KW-0472">Membrane</keyword>
<keyword evidence="1" id="KW-1133">Transmembrane helix</keyword>
<keyword evidence="3" id="KW-1185">Reference proteome</keyword>
<dbReference type="EMBL" id="BGPR01000731">
    <property type="protein sequence ID" value="GBM33342.1"/>
    <property type="molecule type" value="Genomic_DNA"/>
</dbReference>
<accession>A0A4Y2EVP7</accession>
<evidence type="ECO:0000256" key="1">
    <source>
        <dbReference type="SAM" id="Phobius"/>
    </source>
</evidence>
<evidence type="ECO:0000313" key="3">
    <source>
        <dbReference type="Proteomes" id="UP000499080"/>
    </source>
</evidence>
<evidence type="ECO:0000313" key="2">
    <source>
        <dbReference type="EMBL" id="GBM33342.1"/>
    </source>
</evidence>
<name>A0A4Y2EVP7_ARAVE</name>
<feature type="transmembrane region" description="Helical" evidence="1">
    <location>
        <begin position="25"/>
        <end position="47"/>
    </location>
</feature>